<dbReference type="Proteomes" id="UP000515129">
    <property type="component" value="Unplaced"/>
</dbReference>
<dbReference type="AlphaFoldDB" id="A0A6P6PLA8"/>
<dbReference type="PROSITE" id="PS50158">
    <property type="entry name" value="ZF_CCHC"/>
    <property type="match status" value="1"/>
</dbReference>
<keyword evidence="1" id="KW-0479">Metal-binding</keyword>
<gene>
    <name evidence="4" type="primary">LOC113100767</name>
</gene>
<dbReference type="RefSeq" id="XP_026121145.1">
    <property type="nucleotide sequence ID" value="XM_026265360.1"/>
</dbReference>
<keyword evidence="1" id="KW-0862">Zinc</keyword>
<protein>
    <submittedName>
        <fullName evidence="4">Uncharacterized protein LOC113100767</fullName>
    </submittedName>
</protein>
<evidence type="ECO:0000313" key="3">
    <source>
        <dbReference type="Proteomes" id="UP000515129"/>
    </source>
</evidence>
<dbReference type="Gene3D" id="4.10.60.10">
    <property type="entry name" value="Zinc finger, CCHC-type"/>
    <property type="match status" value="1"/>
</dbReference>
<evidence type="ECO:0000256" key="1">
    <source>
        <dbReference type="PROSITE-ProRule" id="PRU00047"/>
    </source>
</evidence>
<name>A0A6P6PLA8_CARAU</name>
<sequence>MYNMSTPVLGRGRSFISSDGVVRRRENDQIRDINLGSSQMEGKVNAGAPSFTTAPICDDSRLQITELLEELGSQIGDSILDRLLADRSASALGHRTAPEPVKSDPASTTLDLSRLNLIVRSDNRSPPIFRGDGTDKHTVHEWIELMEVYLQKCDRPKAEHSIEILNHLLGRAKNIVKVGLKSNHSPDMVVTPETIYKMLLRYFSETPESCLPLADFYSTMPYDKESPVDYWVRLNNAAEIADNHLQKEGSRMKNISQEIAMMFIRNCPNVELSSMFRYKPITKWSSAEVQEAIDEHQRELRTKNPHPYSFPGNSLQVATAAVRHTEASTGDNTAVNSAACIPGTHATKPEIATAPPHTALTDTGTLERVLSMLERVLERTNAQSASDRPQIPSWSRPSKCHVCGERTHSTRSHCMSEKRCLNCLEVGHLRRDCPKKSAEYGSRSQIQGN</sequence>
<dbReference type="GeneID" id="113100767"/>
<dbReference type="InterPro" id="IPR001878">
    <property type="entry name" value="Znf_CCHC"/>
</dbReference>
<evidence type="ECO:0000313" key="4">
    <source>
        <dbReference type="RefSeq" id="XP_026121145.1"/>
    </source>
</evidence>
<dbReference type="OrthoDB" id="8885329at2759"/>
<proteinExistence type="predicted"/>
<keyword evidence="1" id="KW-0863">Zinc-finger</keyword>
<reference evidence="4" key="1">
    <citation type="submission" date="2025-08" db="UniProtKB">
        <authorList>
            <consortium name="RefSeq"/>
        </authorList>
    </citation>
    <scope>IDENTIFICATION</scope>
    <source>
        <strain evidence="4">Wakin</strain>
        <tissue evidence="4">Muscle</tissue>
    </source>
</reference>
<dbReference type="SUPFAM" id="SSF57756">
    <property type="entry name" value="Retrovirus zinc finger-like domains"/>
    <property type="match status" value="1"/>
</dbReference>
<dbReference type="InterPro" id="IPR036875">
    <property type="entry name" value="Znf_CCHC_sf"/>
</dbReference>
<evidence type="ECO:0000259" key="2">
    <source>
        <dbReference type="PROSITE" id="PS50158"/>
    </source>
</evidence>
<feature type="domain" description="CCHC-type" evidence="2">
    <location>
        <begin position="419"/>
        <end position="435"/>
    </location>
</feature>
<dbReference type="KEGG" id="caua:113100767"/>
<dbReference type="SMART" id="SM00343">
    <property type="entry name" value="ZnF_C2HC"/>
    <property type="match status" value="2"/>
</dbReference>
<accession>A0A6P6PLA8</accession>
<keyword evidence="3" id="KW-1185">Reference proteome</keyword>
<dbReference type="GO" id="GO:0008270">
    <property type="term" value="F:zinc ion binding"/>
    <property type="evidence" value="ECO:0007669"/>
    <property type="project" value="UniProtKB-KW"/>
</dbReference>
<organism evidence="3 4">
    <name type="scientific">Carassius auratus</name>
    <name type="common">Goldfish</name>
    <dbReference type="NCBI Taxonomy" id="7957"/>
    <lineage>
        <taxon>Eukaryota</taxon>
        <taxon>Metazoa</taxon>
        <taxon>Chordata</taxon>
        <taxon>Craniata</taxon>
        <taxon>Vertebrata</taxon>
        <taxon>Euteleostomi</taxon>
        <taxon>Actinopterygii</taxon>
        <taxon>Neopterygii</taxon>
        <taxon>Teleostei</taxon>
        <taxon>Ostariophysi</taxon>
        <taxon>Cypriniformes</taxon>
        <taxon>Cyprinidae</taxon>
        <taxon>Cyprininae</taxon>
        <taxon>Carassius</taxon>
    </lineage>
</organism>
<dbReference type="GO" id="GO:0003676">
    <property type="term" value="F:nucleic acid binding"/>
    <property type="evidence" value="ECO:0007669"/>
    <property type="project" value="InterPro"/>
</dbReference>